<sequence length="227" mass="24414">MARVCIIPVSLRIFLLIQIAHCATYFSPDTDFSGSGGSFINGGRFQGSASKAGRFSGSSTFIPTPDDPFGERQGSNSRSGPSRRDTSASFGPGSDRSMDMNGLDHDFGTSGSSSSSRGQPDRTDRDRSSSSDRDRSSSSSDRDRLSGSSFSSRNRNSDIDRPSRTGSTERPVEDTLFGQGSSGVDHGQVRNPSDRPECTDCRIRGLPTPIVETTTSKSFLSKLFGRR</sequence>
<evidence type="ECO:0000313" key="4">
    <source>
        <dbReference type="Proteomes" id="UP000186922"/>
    </source>
</evidence>
<feature type="signal peptide" evidence="2">
    <location>
        <begin position="1"/>
        <end position="22"/>
    </location>
</feature>
<feature type="compositionally biased region" description="Basic and acidic residues" evidence="1">
    <location>
        <begin position="96"/>
        <end position="107"/>
    </location>
</feature>
<dbReference type="AlphaFoldDB" id="A0A1D1W5U3"/>
<feature type="compositionally biased region" description="Basic and acidic residues" evidence="1">
    <location>
        <begin position="119"/>
        <end position="145"/>
    </location>
</feature>
<evidence type="ECO:0000313" key="3">
    <source>
        <dbReference type="EMBL" id="GAV06804.1"/>
    </source>
</evidence>
<keyword evidence="2" id="KW-0732">Signal</keyword>
<accession>A0A1D1W5U3</accession>
<proteinExistence type="predicted"/>
<name>A0A1D1W5U3_RAMVA</name>
<gene>
    <name evidence="3" type="primary">RvY_16731</name>
    <name evidence="3" type="synonym">RvY_16731.1</name>
    <name evidence="3" type="ORF">RvY_16731-1</name>
</gene>
<feature type="region of interest" description="Disordered" evidence="1">
    <location>
        <begin position="47"/>
        <end position="202"/>
    </location>
</feature>
<protein>
    <submittedName>
        <fullName evidence="3">Uncharacterized protein</fullName>
    </submittedName>
</protein>
<evidence type="ECO:0000256" key="2">
    <source>
        <dbReference type="SAM" id="SignalP"/>
    </source>
</evidence>
<comment type="caution">
    <text evidence="3">The sequence shown here is derived from an EMBL/GenBank/DDBJ whole genome shotgun (WGS) entry which is preliminary data.</text>
</comment>
<keyword evidence="4" id="KW-1185">Reference proteome</keyword>
<feature type="chain" id="PRO_5008899246" evidence="2">
    <location>
        <begin position="23"/>
        <end position="227"/>
    </location>
</feature>
<reference evidence="3 4" key="1">
    <citation type="journal article" date="2016" name="Nat. Commun.">
        <title>Extremotolerant tardigrade genome and improved radiotolerance of human cultured cells by tardigrade-unique protein.</title>
        <authorList>
            <person name="Hashimoto T."/>
            <person name="Horikawa D.D."/>
            <person name="Saito Y."/>
            <person name="Kuwahara H."/>
            <person name="Kozuka-Hata H."/>
            <person name="Shin-I T."/>
            <person name="Minakuchi Y."/>
            <person name="Ohishi K."/>
            <person name="Motoyama A."/>
            <person name="Aizu T."/>
            <person name="Enomoto A."/>
            <person name="Kondo K."/>
            <person name="Tanaka S."/>
            <person name="Hara Y."/>
            <person name="Koshikawa S."/>
            <person name="Sagara H."/>
            <person name="Miura T."/>
            <person name="Yokobori S."/>
            <person name="Miyagawa K."/>
            <person name="Suzuki Y."/>
            <person name="Kubo T."/>
            <person name="Oyama M."/>
            <person name="Kohara Y."/>
            <person name="Fujiyama A."/>
            <person name="Arakawa K."/>
            <person name="Katayama T."/>
            <person name="Toyoda A."/>
            <person name="Kunieda T."/>
        </authorList>
    </citation>
    <scope>NUCLEOTIDE SEQUENCE [LARGE SCALE GENOMIC DNA]</scope>
    <source>
        <strain evidence="3 4">YOKOZUNA-1</strain>
    </source>
</reference>
<evidence type="ECO:0000256" key="1">
    <source>
        <dbReference type="SAM" id="MobiDB-lite"/>
    </source>
</evidence>
<dbReference type="EMBL" id="BDGG01000014">
    <property type="protein sequence ID" value="GAV06804.1"/>
    <property type="molecule type" value="Genomic_DNA"/>
</dbReference>
<dbReference type="Proteomes" id="UP000186922">
    <property type="component" value="Unassembled WGS sequence"/>
</dbReference>
<organism evidence="3 4">
    <name type="scientific">Ramazzottius varieornatus</name>
    <name type="common">Water bear</name>
    <name type="synonym">Tardigrade</name>
    <dbReference type="NCBI Taxonomy" id="947166"/>
    <lineage>
        <taxon>Eukaryota</taxon>
        <taxon>Metazoa</taxon>
        <taxon>Ecdysozoa</taxon>
        <taxon>Tardigrada</taxon>
        <taxon>Eutardigrada</taxon>
        <taxon>Parachela</taxon>
        <taxon>Hypsibioidea</taxon>
        <taxon>Ramazzottiidae</taxon>
        <taxon>Ramazzottius</taxon>
    </lineage>
</organism>
<feature type="compositionally biased region" description="Basic and acidic residues" evidence="1">
    <location>
        <begin position="192"/>
        <end position="202"/>
    </location>
</feature>